<dbReference type="GO" id="GO:0004252">
    <property type="term" value="F:serine-type endopeptidase activity"/>
    <property type="evidence" value="ECO:0007669"/>
    <property type="project" value="InterPro"/>
</dbReference>
<dbReference type="PROSITE" id="PS00135">
    <property type="entry name" value="TRYPSIN_SER"/>
    <property type="match status" value="1"/>
</dbReference>
<evidence type="ECO:0000256" key="1">
    <source>
        <dbReference type="ARBA" id="ARBA00007664"/>
    </source>
</evidence>
<keyword evidence="4" id="KW-1133">Transmembrane helix</keyword>
<dbReference type="InterPro" id="IPR050430">
    <property type="entry name" value="Peptidase_S1"/>
</dbReference>
<dbReference type="GeneID" id="106071895"/>
<dbReference type="Gene3D" id="2.40.10.10">
    <property type="entry name" value="Trypsin-like serine proteases"/>
    <property type="match status" value="1"/>
</dbReference>
<dbReference type="SUPFAM" id="SSF50494">
    <property type="entry name" value="Trypsin-like serine proteases"/>
    <property type="match status" value="1"/>
</dbReference>
<keyword evidence="6" id="KW-1185">Reference proteome</keyword>
<dbReference type="OMA" id="ISTMECE"/>
<dbReference type="GO" id="GO:0006508">
    <property type="term" value="P:proteolysis"/>
    <property type="evidence" value="ECO:0007669"/>
    <property type="project" value="UniProtKB-KW"/>
</dbReference>
<keyword evidence="2" id="KW-1015">Disulfide bond</keyword>
<dbReference type="PANTHER" id="PTHR24276">
    <property type="entry name" value="POLYSERASE-RELATED"/>
    <property type="match status" value="1"/>
</dbReference>
<dbReference type="InterPro" id="IPR018114">
    <property type="entry name" value="TRYPSIN_HIS"/>
</dbReference>
<feature type="transmembrane region" description="Helical" evidence="4">
    <location>
        <begin position="17"/>
        <end position="34"/>
    </location>
</feature>
<dbReference type="InterPro" id="IPR001254">
    <property type="entry name" value="Trypsin_dom"/>
</dbReference>
<proteinExistence type="inferred from homology"/>
<feature type="domain" description="Peptidase S1" evidence="5">
    <location>
        <begin position="51"/>
        <end position="296"/>
    </location>
</feature>
<gene>
    <name evidence="7" type="primary">LOC106071895</name>
</gene>
<evidence type="ECO:0000256" key="4">
    <source>
        <dbReference type="SAM" id="Phobius"/>
    </source>
</evidence>
<dbReference type="PROSITE" id="PS00134">
    <property type="entry name" value="TRYPSIN_HIS"/>
    <property type="match status" value="1"/>
</dbReference>
<dbReference type="CDD" id="cd00190">
    <property type="entry name" value="Tryp_SPc"/>
    <property type="match status" value="1"/>
</dbReference>
<organism evidence="6 7">
    <name type="scientific">Biomphalaria glabrata</name>
    <name type="common">Bloodfluke planorb</name>
    <name type="synonym">Freshwater snail</name>
    <dbReference type="NCBI Taxonomy" id="6526"/>
    <lineage>
        <taxon>Eukaryota</taxon>
        <taxon>Metazoa</taxon>
        <taxon>Spiralia</taxon>
        <taxon>Lophotrochozoa</taxon>
        <taxon>Mollusca</taxon>
        <taxon>Gastropoda</taxon>
        <taxon>Heterobranchia</taxon>
        <taxon>Euthyneura</taxon>
        <taxon>Panpulmonata</taxon>
        <taxon>Hygrophila</taxon>
        <taxon>Lymnaeoidea</taxon>
        <taxon>Planorbidae</taxon>
        <taxon>Biomphalaria</taxon>
    </lineage>
</organism>
<dbReference type="InterPro" id="IPR009003">
    <property type="entry name" value="Peptidase_S1_PA"/>
</dbReference>
<keyword evidence="4" id="KW-0472">Membrane</keyword>
<keyword evidence="4" id="KW-0812">Transmembrane</keyword>
<keyword evidence="3" id="KW-0378">Hydrolase</keyword>
<name>A0A9W3AC16_BIOGL</name>
<keyword evidence="3" id="KW-0645">Protease</keyword>
<evidence type="ECO:0000256" key="2">
    <source>
        <dbReference type="ARBA" id="ARBA00023157"/>
    </source>
</evidence>
<dbReference type="Pfam" id="PF00089">
    <property type="entry name" value="Trypsin"/>
    <property type="match status" value="1"/>
</dbReference>
<dbReference type="PANTHER" id="PTHR24276:SF96">
    <property type="entry name" value="PEPTIDASE S1 DOMAIN-CONTAINING PROTEIN"/>
    <property type="match status" value="1"/>
</dbReference>
<sequence>MVICHKIKIWSKPNTTLTMYLLLLNSLLILIIGFNESNGRALDSSKLQKRIISGEDAKLFQIPYVAAVTIRKDNAWYAICTGVLVTENKVLTAAHCVEKFTASNFLIFVGVIRFYGPYSGYEQFSYVSKIDVHDGDMGSNPGLPLCDLAVLTLAVPAILTRNVQVVQLSANSALYFNTECTITGWGITKEGTQNIPNYLQKGETTLISTMECETYWPIMREELNAGTIICVLDKYESPSRSTTICNGDSGGPLLCGPNRDVLVGIAVAKISNCDGTWPQFYLDISRFRSWVANKLSS</sequence>
<keyword evidence="3" id="KW-0720">Serine protease</keyword>
<reference evidence="7" key="1">
    <citation type="submission" date="2025-08" db="UniProtKB">
        <authorList>
            <consortium name="RefSeq"/>
        </authorList>
    </citation>
    <scope>IDENTIFICATION</scope>
</reference>
<evidence type="ECO:0000313" key="6">
    <source>
        <dbReference type="Proteomes" id="UP001165740"/>
    </source>
</evidence>
<dbReference type="InterPro" id="IPR001314">
    <property type="entry name" value="Peptidase_S1A"/>
</dbReference>
<evidence type="ECO:0000259" key="5">
    <source>
        <dbReference type="PROSITE" id="PS50240"/>
    </source>
</evidence>
<dbReference type="Proteomes" id="UP001165740">
    <property type="component" value="Chromosome 5"/>
</dbReference>
<dbReference type="PRINTS" id="PR00722">
    <property type="entry name" value="CHYMOTRYPSIN"/>
</dbReference>
<comment type="similarity">
    <text evidence="1">Belongs to the peptidase S1 family.</text>
</comment>
<dbReference type="SMART" id="SM00020">
    <property type="entry name" value="Tryp_SPc"/>
    <property type="match status" value="1"/>
</dbReference>
<dbReference type="PROSITE" id="PS50240">
    <property type="entry name" value="TRYPSIN_DOM"/>
    <property type="match status" value="1"/>
</dbReference>
<dbReference type="AlphaFoldDB" id="A0A9W3AC16"/>
<dbReference type="InterPro" id="IPR033116">
    <property type="entry name" value="TRYPSIN_SER"/>
</dbReference>
<accession>A0A9W3AC16</accession>
<dbReference type="InterPro" id="IPR043504">
    <property type="entry name" value="Peptidase_S1_PA_chymotrypsin"/>
</dbReference>
<protein>
    <submittedName>
        <fullName evidence="7">Chymotrypsin-like serine proteinase</fullName>
    </submittedName>
</protein>
<dbReference type="OrthoDB" id="6267810at2759"/>
<dbReference type="RefSeq" id="XP_055884846.1">
    <property type="nucleotide sequence ID" value="XM_056028871.1"/>
</dbReference>
<evidence type="ECO:0000313" key="7">
    <source>
        <dbReference type="RefSeq" id="XP_055884846.1"/>
    </source>
</evidence>
<evidence type="ECO:0000256" key="3">
    <source>
        <dbReference type="RuleBase" id="RU363034"/>
    </source>
</evidence>